<evidence type="ECO:0000313" key="8">
    <source>
        <dbReference type="Proteomes" id="UP000232163"/>
    </source>
</evidence>
<dbReference type="EMBL" id="MZMT01000016">
    <property type="protein sequence ID" value="PIO45788.1"/>
    <property type="molecule type" value="Genomic_DNA"/>
</dbReference>
<keyword evidence="5 7" id="KW-0067">ATP-binding</keyword>
<dbReference type="InterPro" id="IPR017871">
    <property type="entry name" value="ABC_transporter-like_CS"/>
</dbReference>
<dbReference type="SUPFAM" id="SSF52540">
    <property type="entry name" value="P-loop containing nucleoside triphosphate hydrolases"/>
    <property type="match status" value="1"/>
</dbReference>
<dbReference type="InterPro" id="IPR008995">
    <property type="entry name" value="Mo/tungstate-bd_C_term_dom"/>
</dbReference>
<dbReference type="Pfam" id="PF00005">
    <property type="entry name" value="ABC_tran"/>
    <property type="match status" value="1"/>
</dbReference>
<evidence type="ECO:0000256" key="5">
    <source>
        <dbReference type="ARBA" id="ARBA00022840"/>
    </source>
</evidence>
<dbReference type="InterPro" id="IPR047641">
    <property type="entry name" value="ABC_transpr_MalK/UgpC-like"/>
</dbReference>
<dbReference type="PANTHER" id="PTHR43875:SF10">
    <property type="entry name" value="BLL2173 PROTEIN"/>
    <property type="match status" value="1"/>
</dbReference>
<sequence length="355" mass="38923">MLQIEIDHLNKHYGGFHALRDVNIAIEQGSFVALVGPSGCGKSTLLRTLAGLEKTSSGDVRIAGQSVIGKPPRERDVAMVFQSYALYPHMDVEHNMNYSMRLKRRPKDEIAERTRTAAETLGLGSLLGRLPKALSGGQRQRVAMGRAIVRNPKVFLFDEPLSNLDAALRVHMRSEIRKLHERLNATSVYVTHDQVEAMTMADHVVVMRAGVVEQQGSPLDLYDHPANKFVAGFIGSPAMNFLPATASGHGTVVLDTNDAQRINLKRSTVPGRELWVGMRPEHLSLKPNPNDVAIDAVVTGIESTGSMTFIVLDVASQSVVLAHSGRPETGKGDRVRLHIALDNIHLFDRETELAI</sequence>
<dbReference type="GO" id="GO:0055052">
    <property type="term" value="C:ATP-binding cassette (ABC) transporter complex, substrate-binding subunit-containing"/>
    <property type="evidence" value="ECO:0007669"/>
    <property type="project" value="TreeGrafter"/>
</dbReference>
<dbReference type="OrthoDB" id="7817850at2"/>
<dbReference type="GO" id="GO:0005524">
    <property type="term" value="F:ATP binding"/>
    <property type="evidence" value="ECO:0007669"/>
    <property type="project" value="UniProtKB-KW"/>
</dbReference>
<dbReference type="FunFam" id="3.40.50.300:FF:000042">
    <property type="entry name" value="Maltose/maltodextrin ABC transporter, ATP-binding protein"/>
    <property type="match status" value="1"/>
</dbReference>
<comment type="subcellular location">
    <subcellularLocation>
        <location evidence="1">Cell inner membrane</location>
        <topology evidence="1">Peripheral membrane protein</topology>
    </subcellularLocation>
</comment>
<proteinExistence type="inferred from homology"/>
<dbReference type="Pfam" id="PF17912">
    <property type="entry name" value="OB_MalK"/>
    <property type="match status" value="1"/>
</dbReference>
<dbReference type="RefSeq" id="WP_099997965.1">
    <property type="nucleotide sequence ID" value="NZ_CP017940.1"/>
</dbReference>
<comment type="similarity">
    <text evidence="2">Belongs to the ABC transporter superfamily.</text>
</comment>
<dbReference type="SMART" id="SM00382">
    <property type="entry name" value="AAA"/>
    <property type="match status" value="1"/>
</dbReference>
<feature type="domain" description="ABC transporter" evidence="6">
    <location>
        <begin position="4"/>
        <end position="234"/>
    </location>
</feature>
<gene>
    <name evidence="7" type="ORF">B5P45_05810</name>
</gene>
<dbReference type="InterPro" id="IPR003593">
    <property type="entry name" value="AAA+_ATPase"/>
</dbReference>
<evidence type="ECO:0000256" key="3">
    <source>
        <dbReference type="ARBA" id="ARBA00022448"/>
    </source>
</evidence>
<name>A0A2N9W220_9HYPH</name>
<keyword evidence="3" id="KW-0813">Transport</keyword>
<dbReference type="AlphaFoldDB" id="A0A2N9W220"/>
<evidence type="ECO:0000256" key="4">
    <source>
        <dbReference type="ARBA" id="ARBA00022741"/>
    </source>
</evidence>
<protein>
    <submittedName>
        <fullName evidence="7">Glycerol-3-phosphate ABC transporter ATP-binding protein</fullName>
    </submittedName>
</protein>
<evidence type="ECO:0000259" key="6">
    <source>
        <dbReference type="PROSITE" id="PS50893"/>
    </source>
</evidence>
<dbReference type="Gene3D" id="2.40.50.140">
    <property type="entry name" value="Nucleic acid-binding proteins"/>
    <property type="match status" value="1"/>
</dbReference>
<reference evidence="7 8" key="1">
    <citation type="journal article" date="2017" name="Int J Environ Stud">
        <title>Does the Miocene-Pliocene relict legume Oxytropis triphylla form nitrogen-fixing nodules with a combination of bacterial strains?</title>
        <authorList>
            <person name="Safronova V."/>
            <person name="Belimov A."/>
            <person name="Sazanova A."/>
            <person name="Kuznetsova I."/>
            <person name="Popova J."/>
            <person name="Andronov E."/>
            <person name="Verkhozina A."/>
            <person name="Tikhonovich I."/>
        </authorList>
    </citation>
    <scope>NUCLEOTIDE SEQUENCE [LARGE SCALE GENOMIC DNA]</scope>
    <source>
        <strain evidence="7 8">Tri-38</strain>
    </source>
</reference>
<dbReference type="GO" id="GO:0016887">
    <property type="term" value="F:ATP hydrolysis activity"/>
    <property type="evidence" value="ECO:0007669"/>
    <property type="project" value="InterPro"/>
</dbReference>
<dbReference type="GO" id="GO:0140359">
    <property type="term" value="F:ABC-type transporter activity"/>
    <property type="evidence" value="ECO:0007669"/>
    <property type="project" value="UniProtKB-ARBA"/>
</dbReference>
<dbReference type="Proteomes" id="UP000232163">
    <property type="component" value="Unassembled WGS sequence"/>
</dbReference>
<evidence type="ECO:0000313" key="7">
    <source>
        <dbReference type="EMBL" id="PIO45788.1"/>
    </source>
</evidence>
<keyword evidence="4" id="KW-0547">Nucleotide-binding</keyword>
<evidence type="ECO:0000256" key="1">
    <source>
        <dbReference type="ARBA" id="ARBA00004417"/>
    </source>
</evidence>
<dbReference type="InterPro" id="IPR027417">
    <property type="entry name" value="P-loop_NTPase"/>
</dbReference>
<keyword evidence="8" id="KW-1185">Reference proteome</keyword>
<dbReference type="InterPro" id="IPR012340">
    <property type="entry name" value="NA-bd_OB-fold"/>
</dbReference>
<dbReference type="KEGG" id="pht:BLM14_02590"/>
<dbReference type="PANTHER" id="PTHR43875">
    <property type="entry name" value="MALTODEXTRIN IMPORT ATP-BINDING PROTEIN MSMX"/>
    <property type="match status" value="1"/>
</dbReference>
<dbReference type="InterPro" id="IPR040582">
    <property type="entry name" value="OB_MalK-like"/>
</dbReference>
<dbReference type="PROSITE" id="PS50893">
    <property type="entry name" value="ABC_TRANSPORTER_2"/>
    <property type="match status" value="1"/>
</dbReference>
<dbReference type="SUPFAM" id="SSF50331">
    <property type="entry name" value="MOP-like"/>
    <property type="match status" value="1"/>
</dbReference>
<evidence type="ECO:0000256" key="2">
    <source>
        <dbReference type="ARBA" id="ARBA00005417"/>
    </source>
</evidence>
<dbReference type="InterPro" id="IPR003439">
    <property type="entry name" value="ABC_transporter-like_ATP-bd"/>
</dbReference>
<dbReference type="PROSITE" id="PS00211">
    <property type="entry name" value="ABC_TRANSPORTER_1"/>
    <property type="match status" value="1"/>
</dbReference>
<dbReference type="Gene3D" id="2.40.50.100">
    <property type="match status" value="1"/>
</dbReference>
<comment type="caution">
    <text evidence="7">The sequence shown here is derived from an EMBL/GenBank/DDBJ whole genome shotgun (WGS) entry which is preliminary data.</text>
</comment>
<dbReference type="Gene3D" id="3.40.50.300">
    <property type="entry name" value="P-loop containing nucleotide triphosphate hydrolases"/>
    <property type="match status" value="1"/>
</dbReference>
<accession>A0A2N9W220</accession>
<organism evidence="7 8">
    <name type="scientific">Phyllobacterium zundukense</name>
    <dbReference type="NCBI Taxonomy" id="1867719"/>
    <lineage>
        <taxon>Bacteria</taxon>
        <taxon>Pseudomonadati</taxon>
        <taxon>Pseudomonadota</taxon>
        <taxon>Alphaproteobacteria</taxon>
        <taxon>Hyphomicrobiales</taxon>
        <taxon>Phyllobacteriaceae</taxon>
        <taxon>Phyllobacterium</taxon>
    </lineage>
</organism>
<dbReference type="NCBIfam" id="NF008653">
    <property type="entry name" value="PRK11650.1"/>
    <property type="match status" value="1"/>
</dbReference>